<evidence type="ECO:0000313" key="3">
    <source>
        <dbReference type="Proteomes" id="UP000281553"/>
    </source>
</evidence>
<dbReference type="AlphaFoldDB" id="A0A3P7PFU1"/>
<accession>A0A3P7PFU1</accession>
<dbReference type="Proteomes" id="UP000281553">
    <property type="component" value="Unassembled WGS sequence"/>
</dbReference>
<evidence type="ECO:0000313" key="2">
    <source>
        <dbReference type="EMBL" id="VDN18852.1"/>
    </source>
</evidence>
<protein>
    <submittedName>
        <fullName evidence="2">Uncharacterized protein</fullName>
    </submittedName>
</protein>
<keyword evidence="3" id="KW-1185">Reference proteome</keyword>
<evidence type="ECO:0000256" key="1">
    <source>
        <dbReference type="SAM" id="Coils"/>
    </source>
</evidence>
<reference evidence="2 3" key="1">
    <citation type="submission" date="2018-11" db="EMBL/GenBank/DDBJ databases">
        <authorList>
            <consortium name="Pathogen Informatics"/>
        </authorList>
    </citation>
    <scope>NUCLEOTIDE SEQUENCE [LARGE SCALE GENOMIC DNA]</scope>
</reference>
<dbReference type="OrthoDB" id="6281097at2759"/>
<proteinExistence type="predicted"/>
<keyword evidence="1" id="KW-0175">Coiled coil</keyword>
<feature type="coiled-coil region" evidence="1">
    <location>
        <begin position="71"/>
        <end position="105"/>
    </location>
</feature>
<name>A0A3P7PFU1_DIBLA</name>
<organism evidence="2 3">
    <name type="scientific">Dibothriocephalus latus</name>
    <name type="common">Fish tapeworm</name>
    <name type="synonym">Diphyllobothrium latum</name>
    <dbReference type="NCBI Taxonomy" id="60516"/>
    <lineage>
        <taxon>Eukaryota</taxon>
        <taxon>Metazoa</taxon>
        <taxon>Spiralia</taxon>
        <taxon>Lophotrochozoa</taxon>
        <taxon>Platyhelminthes</taxon>
        <taxon>Cestoda</taxon>
        <taxon>Eucestoda</taxon>
        <taxon>Diphyllobothriidea</taxon>
        <taxon>Diphyllobothriidae</taxon>
        <taxon>Dibothriocephalus</taxon>
    </lineage>
</organism>
<dbReference type="EMBL" id="UYRU01069597">
    <property type="protein sequence ID" value="VDN18852.1"/>
    <property type="molecule type" value="Genomic_DNA"/>
</dbReference>
<gene>
    <name evidence="2" type="ORF">DILT_LOCUS13280</name>
</gene>
<sequence length="140" mass="16558">MYPGKNTTLSEQACTLQDRLSDMESELKETYGWLRPSEHPADVHHKFDPNTNPYKLLELQEQKLAESRDFIEDLSVEIGDLKKDRVRLREQVDRLDSMYKRFEKEATDKGHQLQRYQDFFQKLFEPKEAAAFAEMRTASL</sequence>